<comment type="caution">
    <text evidence="3">The sequence shown here is derived from an EMBL/GenBank/DDBJ whole genome shotgun (WGS) entry which is preliminary data.</text>
</comment>
<feature type="domain" description="Alpha-(1-&gt;3)-arabinofuranosyltransferase N-terminal GT-C" evidence="2">
    <location>
        <begin position="223"/>
        <end position="636"/>
    </location>
</feature>
<dbReference type="InterPro" id="IPR021798">
    <property type="entry name" value="AftD_N"/>
</dbReference>
<dbReference type="AlphaFoldDB" id="A0A0G1HSA3"/>
<feature type="transmembrane region" description="Helical" evidence="1">
    <location>
        <begin position="82"/>
        <end position="104"/>
    </location>
</feature>
<dbReference type="Pfam" id="PF11847">
    <property type="entry name" value="GT-C_AftD"/>
    <property type="match status" value="1"/>
</dbReference>
<dbReference type="Proteomes" id="UP000034172">
    <property type="component" value="Unassembled WGS sequence"/>
</dbReference>
<feature type="transmembrane region" description="Helical" evidence="1">
    <location>
        <begin position="320"/>
        <end position="345"/>
    </location>
</feature>
<keyword evidence="1" id="KW-0812">Transmembrane</keyword>
<reference evidence="3 4" key="1">
    <citation type="journal article" date="2015" name="Nature">
        <title>rRNA introns, odd ribosomes, and small enigmatic genomes across a large radiation of phyla.</title>
        <authorList>
            <person name="Brown C.T."/>
            <person name="Hug L.A."/>
            <person name="Thomas B.C."/>
            <person name="Sharon I."/>
            <person name="Castelle C.J."/>
            <person name="Singh A."/>
            <person name="Wilkins M.J."/>
            <person name="Williams K.H."/>
            <person name="Banfield J.F."/>
        </authorList>
    </citation>
    <scope>NUCLEOTIDE SEQUENCE [LARGE SCALE GENOMIC DNA]</scope>
</reference>
<feature type="transmembrane region" description="Helical" evidence="1">
    <location>
        <begin position="365"/>
        <end position="384"/>
    </location>
</feature>
<feature type="transmembrane region" description="Helical" evidence="1">
    <location>
        <begin position="109"/>
        <end position="128"/>
    </location>
</feature>
<organism evidence="3 4">
    <name type="scientific">Candidatus Collierbacteria bacterium GW2011_GWC2_44_18</name>
    <dbReference type="NCBI Taxonomy" id="1618392"/>
    <lineage>
        <taxon>Bacteria</taxon>
        <taxon>Candidatus Collieribacteriota</taxon>
    </lineage>
</organism>
<proteinExistence type="predicted"/>
<feature type="transmembrane region" description="Helical" evidence="1">
    <location>
        <begin position="852"/>
        <end position="873"/>
    </location>
</feature>
<dbReference type="EMBL" id="LCIE01000005">
    <property type="protein sequence ID" value="KKT49548.1"/>
    <property type="molecule type" value="Genomic_DNA"/>
</dbReference>
<evidence type="ECO:0000256" key="1">
    <source>
        <dbReference type="SAM" id="Phobius"/>
    </source>
</evidence>
<name>A0A0G1HSA3_9BACT</name>
<keyword evidence="1" id="KW-1133">Transmembrane helix</keyword>
<dbReference type="STRING" id="1618392.UW41_C0005G0051"/>
<gene>
    <name evidence="3" type="ORF">UW41_C0005G0051</name>
</gene>
<evidence type="ECO:0000313" key="3">
    <source>
        <dbReference type="EMBL" id="KKT49548.1"/>
    </source>
</evidence>
<feature type="transmembrane region" description="Helical" evidence="1">
    <location>
        <begin position="158"/>
        <end position="175"/>
    </location>
</feature>
<sequence length="881" mass="100463">MKHTSAFLIFLFVAFLLIRGFIGGIVAGGESYLYVNPNYLNFFYSWEDKFNFGQASGNQNNFVLFGIFWRLLERIPTIHPSVIFIFLSFFLSSVAFYILCISLFGKKNVFLYIPGALLYSFNTFRLLGPLNERQNLLFVSLPIFILLYWKICESRRWIHIFLLGLLSIATSSMGGNLPVFMIPYLLLFFMFVYYLGIYLKFRSEKIINFVAKNISLAFIIISINLFWLVPLYIGLVAQSESLFAGSNNFIITASGYFLDHFRFIGSWAWRNGHAGAEYYPSYTVFDSPLFLVLTLEIPLLALSGLVFLDRVVDQSRRRLLTFTAIIIPVSLLLLAGGKGPLGFIFNHLYNETFFFRIFREPFAKFTPMYIIALCIFLTFVLQIIFSKAKPLWRYIIFILVTGTILINAYPFFVGQAIPVKKWIGGRGGNLIKIPEYWSDAKQFLEKDYSDRRLTLLPYMPYGGIHLWPDGVGTVGNMADYLLRNRILKGWDIDNTMSGQVVKSAITSSSTKNLSRTIGLMNSKYVLQMNDFDWRYGTRFTFDPKTSNKFLTDSGLMLVQSFGQFTKDDIFKILSEEKTDAPDTRLGQLVGEPALKVYKINDEDYFPHLYLSSDIFISEGEPASLSALVGLMNKETNPLVIFSSQNEGKDLNSLCRNNCVSKNSVLEYRKFNPTEYRAIVHNPESKPLSLVFSETFDSGWKAYVTCVDKTNDNKSIQHAASLEGYRTFSGSDDQAKVSELTSLFERGLVSTLGDGKTKKYLHYGIKNQKEEVFSTSDYSVAYISRLIRGTIQNDNLAKPQVHVDKSTKSVDEVNHLAANGYANSWIIDPSKYCSPGQDLDIYIHFLLQKKQNWPFFFSAILTLGLTIGTLFLLIKKRLTSND</sequence>
<feature type="transmembrane region" description="Helical" evidence="1">
    <location>
        <begin position="134"/>
        <end position="151"/>
    </location>
</feature>
<keyword evidence="1" id="KW-0472">Membrane</keyword>
<feature type="transmembrane region" description="Helical" evidence="1">
    <location>
        <begin position="391"/>
        <end position="412"/>
    </location>
</feature>
<protein>
    <recommendedName>
        <fullName evidence="2">Alpha-(1-&gt;3)-arabinofuranosyltransferase N-terminal GT-C domain-containing protein</fullName>
    </recommendedName>
</protein>
<feature type="transmembrane region" description="Helical" evidence="1">
    <location>
        <begin position="213"/>
        <end position="233"/>
    </location>
</feature>
<accession>A0A0G1HSA3</accession>
<evidence type="ECO:0000259" key="2">
    <source>
        <dbReference type="Pfam" id="PF11847"/>
    </source>
</evidence>
<evidence type="ECO:0000313" key="4">
    <source>
        <dbReference type="Proteomes" id="UP000034172"/>
    </source>
</evidence>
<feature type="transmembrane region" description="Helical" evidence="1">
    <location>
        <begin position="289"/>
        <end position="308"/>
    </location>
</feature>
<feature type="transmembrane region" description="Helical" evidence="1">
    <location>
        <begin position="181"/>
        <end position="201"/>
    </location>
</feature>
<dbReference type="GO" id="GO:0016740">
    <property type="term" value="F:transferase activity"/>
    <property type="evidence" value="ECO:0007669"/>
    <property type="project" value="InterPro"/>
</dbReference>